<dbReference type="AlphaFoldDB" id="A0A255GC24"/>
<reference evidence="1 2" key="1">
    <citation type="submission" date="2017-07" db="EMBL/GenBank/DDBJ databases">
        <title>Draft whole genome sequences of clinical Proprionibacteriaceae strains.</title>
        <authorList>
            <person name="Bernier A.-M."/>
            <person name="Bernard K."/>
            <person name="Domingo M.-C."/>
        </authorList>
    </citation>
    <scope>NUCLEOTIDE SEQUENCE [LARGE SCALE GENOMIC DNA]</scope>
    <source>
        <strain evidence="1 2">NML 030167</strain>
    </source>
</reference>
<proteinExistence type="predicted"/>
<name>A0A255GC24_9ACTN</name>
<sequence length="60" mass="6582">MAELAFQFAMRCPGGEQPVGFARLAQSVEKGRGDKKLAEEFWAEAEAAQPGIRELANEED</sequence>
<protein>
    <recommendedName>
        <fullName evidence="3">Sel1 repeat family protein</fullName>
    </recommendedName>
</protein>
<comment type="caution">
    <text evidence="1">The sequence shown here is derived from an EMBL/GenBank/DDBJ whole genome shotgun (WGS) entry which is preliminary data.</text>
</comment>
<dbReference type="EMBL" id="NMVO01000013">
    <property type="protein sequence ID" value="OYO13375.1"/>
    <property type="molecule type" value="Genomic_DNA"/>
</dbReference>
<evidence type="ECO:0000313" key="1">
    <source>
        <dbReference type="EMBL" id="OYO13375.1"/>
    </source>
</evidence>
<keyword evidence="2" id="KW-1185">Reference proteome</keyword>
<gene>
    <name evidence="1" type="ORF">CGZ94_10345</name>
</gene>
<evidence type="ECO:0000313" key="2">
    <source>
        <dbReference type="Proteomes" id="UP000215896"/>
    </source>
</evidence>
<accession>A0A255GC24</accession>
<dbReference type="Proteomes" id="UP000215896">
    <property type="component" value="Unassembled WGS sequence"/>
</dbReference>
<dbReference type="OrthoDB" id="9994312at2"/>
<dbReference type="RefSeq" id="WP_094405580.1">
    <property type="nucleotide sequence ID" value="NZ_NMVO01000013.1"/>
</dbReference>
<organism evidence="1 2">
    <name type="scientific">Enemella evansiae</name>
    <dbReference type="NCBI Taxonomy" id="2016499"/>
    <lineage>
        <taxon>Bacteria</taxon>
        <taxon>Bacillati</taxon>
        <taxon>Actinomycetota</taxon>
        <taxon>Actinomycetes</taxon>
        <taxon>Propionibacteriales</taxon>
        <taxon>Propionibacteriaceae</taxon>
        <taxon>Enemella</taxon>
    </lineage>
</organism>
<evidence type="ECO:0008006" key="3">
    <source>
        <dbReference type="Google" id="ProtNLM"/>
    </source>
</evidence>